<feature type="transmembrane region" description="Helical" evidence="6">
    <location>
        <begin position="61"/>
        <end position="83"/>
    </location>
</feature>
<comment type="subcellular location">
    <subcellularLocation>
        <location evidence="1">Membrane</location>
        <topology evidence="1">Multi-pass membrane protein</topology>
    </subcellularLocation>
</comment>
<keyword evidence="8" id="KW-1185">Reference proteome</keyword>
<evidence type="ECO:0000256" key="4">
    <source>
        <dbReference type="ARBA" id="ARBA00023136"/>
    </source>
</evidence>
<feature type="transmembrane region" description="Helical" evidence="6">
    <location>
        <begin position="89"/>
        <end position="107"/>
    </location>
</feature>
<keyword evidence="3 6" id="KW-1133">Transmembrane helix</keyword>
<dbReference type="InterPro" id="IPR005178">
    <property type="entry name" value="Ostalpha/TMEM184C"/>
</dbReference>
<dbReference type="OrthoDB" id="5348404at2759"/>
<feature type="transmembrane region" description="Helical" evidence="6">
    <location>
        <begin position="222"/>
        <end position="247"/>
    </location>
</feature>
<comment type="caution">
    <text evidence="7">The sequence shown here is derived from an EMBL/GenBank/DDBJ whole genome shotgun (WGS) entry which is preliminary data.</text>
</comment>
<evidence type="ECO:0000256" key="3">
    <source>
        <dbReference type="ARBA" id="ARBA00022989"/>
    </source>
</evidence>
<dbReference type="PANTHER" id="PTHR23423">
    <property type="entry name" value="ORGANIC SOLUTE TRANSPORTER-RELATED"/>
    <property type="match status" value="1"/>
</dbReference>
<proteinExistence type="predicted"/>
<evidence type="ECO:0000256" key="5">
    <source>
        <dbReference type="SAM" id="MobiDB-lite"/>
    </source>
</evidence>
<accession>A0A0J9XCX6</accession>
<dbReference type="SMART" id="SM01417">
    <property type="entry name" value="Solute_trans_a"/>
    <property type="match status" value="1"/>
</dbReference>
<evidence type="ECO:0000256" key="1">
    <source>
        <dbReference type="ARBA" id="ARBA00004141"/>
    </source>
</evidence>
<dbReference type="Pfam" id="PF03619">
    <property type="entry name" value="Solute_trans_a"/>
    <property type="match status" value="1"/>
</dbReference>
<dbReference type="STRING" id="1173061.A0A0J9XCX6"/>
<name>A0A0J9XCX6_GEOCN</name>
<feature type="transmembrane region" description="Helical" evidence="6">
    <location>
        <begin position="150"/>
        <end position="169"/>
    </location>
</feature>
<evidence type="ECO:0000313" key="7">
    <source>
        <dbReference type="EMBL" id="CDO55136.1"/>
    </source>
</evidence>
<evidence type="ECO:0000313" key="8">
    <source>
        <dbReference type="Proteomes" id="UP000242525"/>
    </source>
</evidence>
<feature type="transmembrane region" description="Helical" evidence="6">
    <location>
        <begin position="189"/>
        <end position="210"/>
    </location>
</feature>
<evidence type="ECO:0000256" key="2">
    <source>
        <dbReference type="ARBA" id="ARBA00022692"/>
    </source>
</evidence>
<evidence type="ECO:0000256" key="6">
    <source>
        <dbReference type="SAM" id="Phobius"/>
    </source>
</evidence>
<feature type="transmembrane region" description="Helical" evidence="6">
    <location>
        <begin position="20"/>
        <end position="41"/>
    </location>
</feature>
<sequence>MEYLDPLITVQETVVEIPKSIKSFAGFCALGAALISTASIFQHFKNYRKPADQRLIVRIQLLLPLYALSSWLGLTSPTGSAIVAPIQEIYEAVVIYTFFTLLTNLLGGERNAVMKAMGRAPKPHLFPFNHCFSKVDISDPYTFLAIKRGILQYVWLKPIMCVLIVIMKATGTYQQNYIGLGSGYMWLGIVYNISISISLYCLALFWYCLLEDLRPFRPLPKFLCIKIIIFFSYWQGVLLAILVWTGLIPSVGYYTPDNIATAIQNTLMCIEMLGFAVGHWYAFTYKEFASPGLMGYARLKVPYAIRDAFGIVDLVMDFKATFYGDNYNYREFNSIETVLEHPESRSRQARLAQGLRYHAGGTSKYWLPSVSNPGRNGYQPLVGQSSRSQSKETDSIKTSRVNVNSYGAVDRSPTPSFRVPSPDGTDQEHDADFDLTDEDMRIDDQLYRLARTFPYGDYNYPVVTVQEPIVYKPIMTQATTRDRTTRTLLEQEYESFEPPSPTSSFSSV</sequence>
<feature type="region of interest" description="Disordered" evidence="5">
    <location>
        <begin position="377"/>
        <end position="431"/>
    </location>
</feature>
<keyword evidence="2 6" id="KW-0812">Transmembrane</keyword>
<keyword evidence="4 6" id="KW-0472">Membrane</keyword>
<dbReference type="GO" id="GO:0016020">
    <property type="term" value="C:membrane"/>
    <property type="evidence" value="ECO:0007669"/>
    <property type="project" value="UniProtKB-SubCell"/>
</dbReference>
<dbReference type="AlphaFoldDB" id="A0A0J9XCX6"/>
<feature type="transmembrane region" description="Helical" evidence="6">
    <location>
        <begin position="259"/>
        <end position="283"/>
    </location>
</feature>
<dbReference type="Proteomes" id="UP000242525">
    <property type="component" value="Unassembled WGS sequence"/>
</dbReference>
<dbReference type="EMBL" id="CCBN010000010">
    <property type="protein sequence ID" value="CDO55136.1"/>
    <property type="molecule type" value="Genomic_DNA"/>
</dbReference>
<protein>
    <submittedName>
        <fullName evidence="7">Uncharacterized protein</fullName>
    </submittedName>
</protein>
<reference evidence="7" key="1">
    <citation type="submission" date="2014-03" db="EMBL/GenBank/DDBJ databases">
        <authorList>
            <person name="Casaregola S."/>
        </authorList>
    </citation>
    <scope>NUCLEOTIDE SEQUENCE [LARGE SCALE GENOMIC DNA]</scope>
    <source>
        <strain evidence="7">CLIB 918</strain>
    </source>
</reference>
<gene>
    <name evidence="7" type="ORF">BN980_GECA10s00428g</name>
</gene>
<organism evidence="7 8">
    <name type="scientific">Geotrichum candidum</name>
    <name type="common">Oospora lactis</name>
    <name type="synonym">Dipodascus geotrichum</name>
    <dbReference type="NCBI Taxonomy" id="1173061"/>
    <lineage>
        <taxon>Eukaryota</taxon>
        <taxon>Fungi</taxon>
        <taxon>Dikarya</taxon>
        <taxon>Ascomycota</taxon>
        <taxon>Saccharomycotina</taxon>
        <taxon>Dipodascomycetes</taxon>
        <taxon>Dipodascales</taxon>
        <taxon>Dipodascaceae</taxon>
        <taxon>Geotrichum</taxon>
    </lineage>
</organism>